<accession>A0A8B7YGS7</accession>
<proteinExistence type="predicted"/>
<name>A0A8B7YGS7_ACAPL</name>
<feature type="chain" id="PRO_5034768181" evidence="1">
    <location>
        <begin position="25"/>
        <end position="213"/>
    </location>
</feature>
<dbReference type="OMA" id="VECDITC"/>
<gene>
    <name evidence="3" type="primary">LOC110979396</name>
</gene>
<dbReference type="GeneID" id="110979396"/>
<protein>
    <submittedName>
        <fullName evidence="3">Antistasin-like isoform X1</fullName>
    </submittedName>
</protein>
<keyword evidence="2" id="KW-1185">Reference proteome</keyword>
<organism evidence="2 3">
    <name type="scientific">Acanthaster planci</name>
    <name type="common">Crown-of-thorns starfish</name>
    <dbReference type="NCBI Taxonomy" id="133434"/>
    <lineage>
        <taxon>Eukaryota</taxon>
        <taxon>Metazoa</taxon>
        <taxon>Echinodermata</taxon>
        <taxon>Eleutherozoa</taxon>
        <taxon>Asterozoa</taxon>
        <taxon>Asteroidea</taxon>
        <taxon>Valvatacea</taxon>
        <taxon>Valvatida</taxon>
        <taxon>Acanthasteridae</taxon>
        <taxon>Acanthaster</taxon>
    </lineage>
</organism>
<feature type="signal peptide" evidence="1">
    <location>
        <begin position="1"/>
        <end position="24"/>
    </location>
</feature>
<evidence type="ECO:0000313" key="3">
    <source>
        <dbReference type="RefSeq" id="XP_022090851.1"/>
    </source>
</evidence>
<keyword evidence="1" id="KW-0732">Signal</keyword>
<evidence type="ECO:0000256" key="1">
    <source>
        <dbReference type="SAM" id="SignalP"/>
    </source>
</evidence>
<dbReference type="Proteomes" id="UP000694845">
    <property type="component" value="Unplaced"/>
</dbReference>
<dbReference type="OrthoDB" id="10396202at2759"/>
<dbReference type="AlphaFoldDB" id="A0A8B7YGS7"/>
<sequence length="213" mass="23186">MTLSLSDYFILFSLLHCSFLITSARECSGTGHKITTTTDKTAVDCVECNIPCRLPLQRDENGCKICSCRLPECELLTPTWCVNPCNKQTCADYLTNGELEESQCVPKEGDEACETGCSCPEGQRVDVAQEFGAECVAKDECGCLDPDAPDGYLKASYKYKKTDETGELLCTCHSNHSVTCAQNNGPNARCPVVNGCPKSCLIKDRSGCERCTC</sequence>
<dbReference type="KEGG" id="aplc:110979396"/>
<evidence type="ECO:0000313" key="2">
    <source>
        <dbReference type="Proteomes" id="UP000694845"/>
    </source>
</evidence>
<dbReference type="Gene3D" id="2.10.22.10">
    <property type="entry name" value="Antistasin, domain 1"/>
    <property type="match status" value="1"/>
</dbReference>
<dbReference type="RefSeq" id="XP_022090851.1">
    <property type="nucleotide sequence ID" value="XM_022235159.1"/>
</dbReference>
<reference evidence="3" key="1">
    <citation type="submission" date="2025-08" db="UniProtKB">
        <authorList>
            <consortium name="RefSeq"/>
        </authorList>
    </citation>
    <scope>IDENTIFICATION</scope>
</reference>